<gene>
    <name evidence="1" type="ORF">GCM10022414_15940</name>
</gene>
<protein>
    <submittedName>
        <fullName evidence="1">Uncharacterized protein</fullName>
    </submittedName>
</protein>
<evidence type="ECO:0000313" key="1">
    <source>
        <dbReference type="EMBL" id="GAA4093055.1"/>
    </source>
</evidence>
<organism evidence="1 2">
    <name type="scientific">Zhongshania borealis</name>
    <dbReference type="NCBI Taxonomy" id="889488"/>
    <lineage>
        <taxon>Bacteria</taxon>
        <taxon>Pseudomonadati</taxon>
        <taxon>Pseudomonadota</taxon>
        <taxon>Gammaproteobacteria</taxon>
        <taxon>Cellvibrionales</taxon>
        <taxon>Spongiibacteraceae</taxon>
        <taxon>Zhongshania</taxon>
    </lineage>
</organism>
<accession>A0ABP7WNL5</accession>
<reference evidence="2" key="1">
    <citation type="journal article" date="2019" name="Int. J. Syst. Evol. Microbiol.">
        <title>The Global Catalogue of Microorganisms (GCM) 10K type strain sequencing project: providing services to taxonomists for standard genome sequencing and annotation.</title>
        <authorList>
            <consortium name="The Broad Institute Genomics Platform"/>
            <consortium name="The Broad Institute Genome Sequencing Center for Infectious Disease"/>
            <person name="Wu L."/>
            <person name="Ma J."/>
        </authorList>
    </citation>
    <scope>NUCLEOTIDE SEQUENCE [LARGE SCALE GENOMIC DNA]</scope>
    <source>
        <strain evidence="2">JCM 17304</strain>
    </source>
</reference>
<dbReference type="EMBL" id="BAABDM010000002">
    <property type="protein sequence ID" value="GAA4093055.1"/>
    <property type="molecule type" value="Genomic_DNA"/>
</dbReference>
<evidence type="ECO:0000313" key="2">
    <source>
        <dbReference type="Proteomes" id="UP001500392"/>
    </source>
</evidence>
<name>A0ABP7WNL5_9GAMM</name>
<keyword evidence="2" id="KW-1185">Reference proteome</keyword>
<comment type="caution">
    <text evidence="1">The sequence shown here is derived from an EMBL/GenBank/DDBJ whole genome shotgun (WGS) entry which is preliminary data.</text>
</comment>
<sequence>MLKTYGGAVDKHNRVSAAVNFIVNLNTAVIYCGHNELLGDVAGRMFCEAEYSRYTAPVTLASVLRDLLRNTVAYSAARE</sequence>
<dbReference type="Proteomes" id="UP001500392">
    <property type="component" value="Unassembled WGS sequence"/>
</dbReference>
<proteinExistence type="predicted"/>